<gene>
    <name evidence="2" type="ORF">NCTC11009_01647</name>
</gene>
<accession>A0A2X1UVM0</accession>
<feature type="compositionally biased region" description="Polar residues" evidence="1">
    <location>
        <begin position="73"/>
        <end position="93"/>
    </location>
</feature>
<name>A0A2X1UVM0_9BURK</name>
<protein>
    <submittedName>
        <fullName evidence="2">Uncharacterized protein</fullName>
    </submittedName>
</protein>
<dbReference type="EMBL" id="UATH01000001">
    <property type="protein sequence ID" value="SPY08421.1"/>
    <property type="molecule type" value="Genomic_DNA"/>
</dbReference>
<sequence length="115" mass="13154">MVKNMNVDEFLKNIKSEPKNYKGKLALWKEDILKLRRAGCTFAQISEYLQLQGLKTTESSIQKFCKKHLTPTAERQNPTTKTKSDSNSETTDVPQDRRLPSWAEIPGVKSIDDLI</sequence>
<feature type="region of interest" description="Disordered" evidence="1">
    <location>
        <begin position="68"/>
        <end position="115"/>
    </location>
</feature>
<evidence type="ECO:0000256" key="1">
    <source>
        <dbReference type="SAM" id="MobiDB-lite"/>
    </source>
</evidence>
<organism evidence="2 3">
    <name type="scientific">Oligella urethralis</name>
    <dbReference type="NCBI Taxonomy" id="90245"/>
    <lineage>
        <taxon>Bacteria</taxon>
        <taxon>Pseudomonadati</taxon>
        <taxon>Pseudomonadota</taxon>
        <taxon>Betaproteobacteria</taxon>
        <taxon>Burkholderiales</taxon>
        <taxon>Alcaligenaceae</taxon>
        <taxon>Oligella</taxon>
    </lineage>
</organism>
<reference evidence="2 3" key="1">
    <citation type="submission" date="2018-06" db="EMBL/GenBank/DDBJ databases">
        <authorList>
            <consortium name="Pathogen Informatics"/>
            <person name="Doyle S."/>
        </authorList>
    </citation>
    <scope>NUCLEOTIDE SEQUENCE [LARGE SCALE GENOMIC DNA]</scope>
    <source>
        <strain evidence="2 3">NCTC11009</strain>
    </source>
</reference>
<proteinExistence type="predicted"/>
<dbReference type="AlphaFoldDB" id="A0A2X1UVM0"/>
<evidence type="ECO:0000313" key="2">
    <source>
        <dbReference type="EMBL" id="SPY08421.1"/>
    </source>
</evidence>
<dbReference type="Proteomes" id="UP000250242">
    <property type="component" value="Unassembled WGS sequence"/>
</dbReference>
<evidence type="ECO:0000313" key="3">
    <source>
        <dbReference type="Proteomes" id="UP000250242"/>
    </source>
</evidence>